<dbReference type="VEuPathDB" id="FungiDB:BCV72DRAFT_101293"/>
<evidence type="ECO:0000256" key="4">
    <source>
        <dbReference type="ARBA" id="ARBA00022670"/>
    </source>
</evidence>
<dbReference type="SUPFAM" id="SSF101238">
    <property type="entry name" value="XPC-binding domain"/>
    <property type="match status" value="1"/>
</dbReference>
<comment type="similarity">
    <text evidence="2">Belongs to the DDI1 family.</text>
</comment>
<reference evidence="8 9" key="1">
    <citation type="journal article" date="2016" name="Proc. Natl. Acad. Sci. U.S.A.">
        <title>Lipid metabolic changes in an early divergent fungus govern the establishment of a mutualistic symbiosis with endobacteria.</title>
        <authorList>
            <person name="Lastovetsky O.A."/>
            <person name="Gaspar M.L."/>
            <person name="Mondo S.J."/>
            <person name="LaButti K.M."/>
            <person name="Sandor L."/>
            <person name="Grigoriev I.V."/>
            <person name="Henry S.A."/>
            <person name="Pawlowska T.E."/>
        </authorList>
    </citation>
    <scope>NUCLEOTIDE SEQUENCE [LARGE SCALE GENOMIC DNA]</scope>
    <source>
        <strain evidence="8 9">ATCC 11559</strain>
    </source>
</reference>
<gene>
    <name evidence="8" type="ORF">BCV71DRAFT_45259</name>
</gene>
<proteinExistence type="inferred from homology"/>
<organism evidence="8 9">
    <name type="scientific">Rhizopus microsporus</name>
    <dbReference type="NCBI Taxonomy" id="58291"/>
    <lineage>
        <taxon>Eukaryota</taxon>
        <taxon>Fungi</taxon>
        <taxon>Fungi incertae sedis</taxon>
        <taxon>Mucoromycota</taxon>
        <taxon>Mucoromycotina</taxon>
        <taxon>Mucoromycetes</taxon>
        <taxon>Mucorales</taxon>
        <taxon>Mucorineae</taxon>
        <taxon>Rhizopodaceae</taxon>
        <taxon>Rhizopus</taxon>
    </lineage>
</organism>
<dbReference type="OMA" id="MEHHPEC"/>
<evidence type="ECO:0000256" key="5">
    <source>
        <dbReference type="ARBA" id="ARBA00022750"/>
    </source>
</evidence>
<comment type="subunit">
    <text evidence="3">Binds ubiquitin and polyubiquitinated proteins.</text>
</comment>
<evidence type="ECO:0000313" key="8">
    <source>
        <dbReference type="EMBL" id="ORE23263.1"/>
    </source>
</evidence>
<name>A0A1X0SG80_RHIZD</name>
<dbReference type="PANTHER" id="PTHR12917:SF1">
    <property type="entry name" value="AT13091P"/>
    <property type="match status" value="1"/>
</dbReference>
<protein>
    <recommendedName>
        <fullName evidence="7">Aspartic peptidase DDI1-type domain-containing protein</fullName>
    </recommendedName>
</protein>
<dbReference type="InterPro" id="IPR019103">
    <property type="entry name" value="Peptidase_aspartic_DDI1-type"/>
</dbReference>
<dbReference type="CDD" id="cd17039">
    <property type="entry name" value="Ubl_ubiquitin_like"/>
    <property type="match status" value="1"/>
</dbReference>
<evidence type="ECO:0000256" key="2">
    <source>
        <dbReference type="ARBA" id="ARBA00009136"/>
    </source>
</evidence>
<dbReference type="Proteomes" id="UP000242381">
    <property type="component" value="Unassembled WGS sequence"/>
</dbReference>
<evidence type="ECO:0000256" key="1">
    <source>
        <dbReference type="ARBA" id="ARBA00003231"/>
    </source>
</evidence>
<dbReference type="AlphaFoldDB" id="A0A1X0SG80"/>
<accession>A0A1X0SG80</accession>
<dbReference type="SUPFAM" id="SSF54236">
    <property type="entry name" value="Ubiquitin-like"/>
    <property type="match status" value="1"/>
</dbReference>
<dbReference type="GO" id="GO:0006289">
    <property type="term" value="P:nucleotide-excision repair"/>
    <property type="evidence" value="ECO:0007669"/>
    <property type="project" value="InterPro"/>
</dbReference>
<dbReference type="InterPro" id="IPR021109">
    <property type="entry name" value="Peptidase_aspartic_dom_sf"/>
</dbReference>
<dbReference type="InterPro" id="IPR029071">
    <property type="entry name" value="Ubiquitin-like_domsf"/>
</dbReference>
<dbReference type="GO" id="GO:0003684">
    <property type="term" value="F:damaged DNA binding"/>
    <property type="evidence" value="ECO:0007669"/>
    <property type="project" value="InterPro"/>
</dbReference>
<dbReference type="Pfam" id="PF09668">
    <property type="entry name" value="Asp_protease"/>
    <property type="match status" value="1"/>
</dbReference>
<evidence type="ECO:0000259" key="7">
    <source>
        <dbReference type="Pfam" id="PF09668"/>
    </source>
</evidence>
<dbReference type="Gene3D" id="2.40.70.10">
    <property type="entry name" value="Acid Proteases"/>
    <property type="match status" value="1"/>
</dbReference>
<dbReference type="SUPFAM" id="SSF50630">
    <property type="entry name" value="Acid proteases"/>
    <property type="match status" value="1"/>
</dbReference>
<dbReference type="Gene3D" id="1.10.10.540">
    <property type="entry name" value="XPC-binding domain"/>
    <property type="match status" value="1"/>
</dbReference>
<keyword evidence="6" id="KW-0378">Hydrolase</keyword>
<evidence type="ECO:0000256" key="6">
    <source>
        <dbReference type="ARBA" id="ARBA00022801"/>
    </source>
</evidence>
<dbReference type="InterPro" id="IPR036353">
    <property type="entry name" value="XPC-bd_sf"/>
</dbReference>
<dbReference type="PANTHER" id="PTHR12917">
    <property type="entry name" value="ASPARTYL PROTEASE DDI-RELATED"/>
    <property type="match status" value="1"/>
</dbReference>
<dbReference type="Gene3D" id="3.10.20.90">
    <property type="entry name" value="Phosphatidylinositol 3-kinase Catalytic Subunit, Chain A, domain 1"/>
    <property type="match status" value="1"/>
</dbReference>
<keyword evidence="4" id="KW-0645">Protease</keyword>
<evidence type="ECO:0000256" key="3">
    <source>
        <dbReference type="ARBA" id="ARBA00011128"/>
    </source>
</evidence>
<dbReference type="GO" id="GO:0043161">
    <property type="term" value="P:proteasome-mediated ubiquitin-dependent protein catabolic process"/>
    <property type="evidence" value="ECO:0007669"/>
    <property type="project" value="InterPro"/>
</dbReference>
<dbReference type="EMBL" id="KV921259">
    <property type="protein sequence ID" value="ORE23263.1"/>
    <property type="molecule type" value="Genomic_DNA"/>
</dbReference>
<evidence type="ECO:0000313" key="9">
    <source>
        <dbReference type="Proteomes" id="UP000242381"/>
    </source>
</evidence>
<feature type="domain" description="Aspartic peptidase DDI1-type" evidence="7">
    <location>
        <begin position="137"/>
        <end position="169"/>
    </location>
</feature>
<dbReference type="GO" id="GO:0004190">
    <property type="term" value="F:aspartic-type endopeptidase activity"/>
    <property type="evidence" value="ECO:0007669"/>
    <property type="project" value="UniProtKB-KW"/>
</dbReference>
<sequence length="179" mass="20850">MQRLFYHGKELSELKKTLEEYQVGQNEMIHMQRIQQAAPSHPDFDAMRQHVLQDQRLLQQLERTNPELAHAARYDPAKFSTMVEQIEQSRRAAEIQKAQLAALNNDPFDIEAQKRIEEAIRQENIAANLEAAMEYNPESFTRVTRLYINVEINNKKLVALVDSGAQSTVSKYLQRQKKR</sequence>
<comment type="function">
    <text evidence="1">Probable aspartic protease. May be involved in the regulation of exocytosis. Acts as a linker between the 19S proteasome and polyubiquitinated proteins via UBA domain interactions with ubiquitin for their subsequent degradation. Required for S-phase checkpoint control.</text>
</comment>
<keyword evidence="5" id="KW-0064">Aspartyl protease</keyword>